<evidence type="ECO:0000256" key="7">
    <source>
        <dbReference type="ARBA" id="ARBA00023002"/>
    </source>
</evidence>
<accession>A0AA39TFC3</accession>
<dbReference type="InterPro" id="IPR001128">
    <property type="entry name" value="Cyt_P450"/>
</dbReference>
<evidence type="ECO:0000256" key="11">
    <source>
        <dbReference type="SAM" id="Phobius"/>
    </source>
</evidence>
<evidence type="ECO:0000256" key="1">
    <source>
        <dbReference type="ARBA" id="ARBA00004167"/>
    </source>
</evidence>
<evidence type="ECO:0000256" key="10">
    <source>
        <dbReference type="ARBA" id="ARBA00023136"/>
    </source>
</evidence>
<evidence type="ECO:0000256" key="8">
    <source>
        <dbReference type="ARBA" id="ARBA00023004"/>
    </source>
</evidence>
<keyword evidence="9" id="KW-0503">Monooxygenase</keyword>
<evidence type="ECO:0000256" key="2">
    <source>
        <dbReference type="ARBA" id="ARBA00010617"/>
    </source>
</evidence>
<keyword evidence="4 11" id="KW-0812">Transmembrane</keyword>
<protein>
    <recommendedName>
        <fullName evidence="14">Cytochrome P450</fullName>
    </recommendedName>
</protein>
<keyword evidence="7" id="KW-0560">Oxidoreductase</keyword>
<dbReference type="GO" id="GO:0016020">
    <property type="term" value="C:membrane"/>
    <property type="evidence" value="ECO:0007669"/>
    <property type="project" value="UniProtKB-SubCell"/>
</dbReference>
<sequence>MEDTTIFYSCLSLLFLVFAFKLLFQSKPRYKNLPPSPLSIPIIGHLHLVTPHMHRTFHNLSQKYGPIFSLRFGSRLVVVVSSSTAVEECFTKNDVVLANRPTSIMGKYFDYNRTTISSAPYGEHWRNLRRICALEIFSTNRLNKFQSIRKDEVKQLLEKLSINSLRGFAKVELRPLLTELTFNTIMRMVSGKRYYGNVETNEEEAKQFREIIAEIFANGGVSNPVDFLPILKWLDNGAFEKRVSRLGNRTDEFLQGLIEEHRKNDGSQSQNTMIDHLLSLQESQPQYYTDQIIKGLVLCFEWERVDENEIDMKEGKGTTMPKAEPLVTMCKARSVVNIALHQNV</sequence>
<comment type="subcellular location">
    <subcellularLocation>
        <location evidence="1">Membrane</location>
        <topology evidence="1">Single-pass membrane protein</topology>
    </subcellularLocation>
</comment>
<dbReference type="GO" id="GO:0020037">
    <property type="term" value="F:heme binding"/>
    <property type="evidence" value="ECO:0007669"/>
    <property type="project" value="InterPro"/>
</dbReference>
<dbReference type="PANTHER" id="PTHR47947">
    <property type="entry name" value="CYTOCHROME P450 82C3-RELATED"/>
    <property type="match status" value="1"/>
</dbReference>
<dbReference type="InterPro" id="IPR050651">
    <property type="entry name" value="Plant_Cytochrome_P450_Monoox"/>
</dbReference>
<gene>
    <name evidence="12" type="ORF">LWI29_018074</name>
</gene>
<dbReference type="Pfam" id="PF00067">
    <property type="entry name" value="p450"/>
    <property type="match status" value="1"/>
</dbReference>
<keyword evidence="8" id="KW-0408">Iron</keyword>
<dbReference type="InterPro" id="IPR002401">
    <property type="entry name" value="Cyt_P450_E_grp-I"/>
</dbReference>
<keyword evidence="6 11" id="KW-1133">Transmembrane helix</keyword>
<dbReference type="PRINTS" id="PR00463">
    <property type="entry name" value="EP450I"/>
</dbReference>
<evidence type="ECO:0000313" key="12">
    <source>
        <dbReference type="EMBL" id="KAK0604670.1"/>
    </source>
</evidence>
<dbReference type="AlphaFoldDB" id="A0AA39TFC3"/>
<keyword evidence="10 11" id="KW-0472">Membrane</keyword>
<dbReference type="Gene3D" id="1.10.630.10">
    <property type="entry name" value="Cytochrome P450"/>
    <property type="match status" value="1"/>
</dbReference>
<organism evidence="12 13">
    <name type="scientific">Acer saccharum</name>
    <name type="common">Sugar maple</name>
    <dbReference type="NCBI Taxonomy" id="4024"/>
    <lineage>
        <taxon>Eukaryota</taxon>
        <taxon>Viridiplantae</taxon>
        <taxon>Streptophyta</taxon>
        <taxon>Embryophyta</taxon>
        <taxon>Tracheophyta</taxon>
        <taxon>Spermatophyta</taxon>
        <taxon>Magnoliopsida</taxon>
        <taxon>eudicotyledons</taxon>
        <taxon>Gunneridae</taxon>
        <taxon>Pentapetalae</taxon>
        <taxon>rosids</taxon>
        <taxon>malvids</taxon>
        <taxon>Sapindales</taxon>
        <taxon>Sapindaceae</taxon>
        <taxon>Hippocastanoideae</taxon>
        <taxon>Acereae</taxon>
        <taxon>Acer</taxon>
    </lineage>
</organism>
<proteinExistence type="inferred from homology"/>
<dbReference type="GO" id="GO:0004497">
    <property type="term" value="F:monooxygenase activity"/>
    <property type="evidence" value="ECO:0007669"/>
    <property type="project" value="UniProtKB-KW"/>
</dbReference>
<dbReference type="GO" id="GO:0005506">
    <property type="term" value="F:iron ion binding"/>
    <property type="evidence" value="ECO:0007669"/>
    <property type="project" value="InterPro"/>
</dbReference>
<name>A0AA39TFC3_ACESA</name>
<reference evidence="12" key="1">
    <citation type="journal article" date="2022" name="Plant J.">
        <title>Strategies of tolerance reflected in two North American maple genomes.</title>
        <authorList>
            <person name="McEvoy S.L."/>
            <person name="Sezen U.U."/>
            <person name="Trouern-Trend A."/>
            <person name="McMahon S.M."/>
            <person name="Schaberg P.G."/>
            <person name="Yang J."/>
            <person name="Wegrzyn J.L."/>
            <person name="Swenson N.G."/>
        </authorList>
    </citation>
    <scope>NUCLEOTIDE SEQUENCE</scope>
    <source>
        <strain evidence="12">NS2018</strain>
    </source>
</reference>
<evidence type="ECO:0008006" key="14">
    <source>
        <dbReference type="Google" id="ProtNLM"/>
    </source>
</evidence>
<evidence type="ECO:0000256" key="3">
    <source>
        <dbReference type="ARBA" id="ARBA00022617"/>
    </source>
</evidence>
<keyword evidence="13" id="KW-1185">Reference proteome</keyword>
<evidence type="ECO:0000256" key="9">
    <source>
        <dbReference type="ARBA" id="ARBA00023033"/>
    </source>
</evidence>
<dbReference type="EMBL" id="JAUESC010000002">
    <property type="protein sequence ID" value="KAK0604670.1"/>
    <property type="molecule type" value="Genomic_DNA"/>
</dbReference>
<evidence type="ECO:0000256" key="4">
    <source>
        <dbReference type="ARBA" id="ARBA00022692"/>
    </source>
</evidence>
<dbReference type="InterPro" id="IPR036396">
    <property type="entry name" value="Cyt_P450_sf"/>
</dbReference>
<evidence type="ECO:0000256" key="6">
    <source>
        <dbReference type="ARBA" id="ARBA00022989"/>
    </source>
</evidence>
<keyword evidence="3" id="KW-0349">Heme</keyword>
<feature type="transmembrane region" description="Helical" evidence="11">
    <location>
        <begin position="6"/>
        <end position="24"/>
    </location>
</feature>
<evidence type="ECO:0000313" key="13">
    <source>
        <dbReference type="Proteomes" id="UP001168877"/>
    </source>
</evidence>
<dbReference type="SUPFAM" id="SSF48264">
    <property type="entry name" value="Cytochrome P450"/>
    <property type="match status" value="1"/>
</dbReference>
<dbReference type="PANTHER" id="PTHR47947:SF62">
    <property type="entry name" value="CYTOCHROME P450, FAMILY 81, SUBFAMILY D, POLYPEPTIDE 5"/>
    <property type="match status" value="1"/>
</dbReference>
<evidence type="ECO:0000256" key="5">
    <source>
        <dbReference type="ARBA" id="ARBA00022723"/>
    </source>
</evidence>
<dbReference type="Proteomes" id="UP001168877">
    <property type="component" value="Unassembled WGS sequence"/>
</dbReference>
<keyword evidence="5" id="KW-0479">Metal-binding</keyword>
<comment type="similarity">
    <text evidence="2">Belongs to the cytochrome P450 family.</text>
</comment>
<comment type="caution">
    <text evidence="12">The sequence shown here is derived from an EMBL/GenBank/DDBJ whole genome shotgun (WGS) entry which is preliminary data.</text>
</comment>
<reference evidence="12" key="2">
    <citation type="submission" date="2023-06" db="EMBL/GenBank/DDBJ databases">
        <authorList>
            <person name="Swenson N.G."/>
            <person name="Wegrzyn J.L."/>
            <person name="Mcevoy S.L."/>
        </authorList>
    </citation>
    <scope>NUCLEOTIDE SEQUENCE</scope>
    <source>
        <strain evidence="12">NS2018</strain>
        <tissue evidence="12">Leaf</tissue>
    </source>
</reference>
<dbReference type="GO" id="GO:0016705">
    <property type="term" value="F:oxidoreductase activity, acting on paired donors, with incorporation or reduction of molecular oxygen"/>
    <property type="evidence" value="ECO:0007669"/>
    <property type="project" value="InterPro"/>
</dbReference>